<keyword evidence="3" id="KW-1185">Reference proteome</keyword>
<dbReference type="KEGG" id="dpx:DAPPUDRAFT_326963"/>
<sequence length="138" mass="15166">MTWLNMNLQSESAWALHDLTSFALYHTKAVVSAGAVAVLIAVLSEKTYPNGNKKCVGDLLGPFTTYGRGLRIKQVIDDGTLGRLIVLLDQVYLFQGQLVTSLLLLDVFEDGNLIVQNKVSWPIPNIIMGMALPYSKVD</sequence>
<evidence type="ECO:0000313" key="3">
    <source>
        <dbReference type="Proteomes" id="UP000000305"/>
    </source>
</evidence>
<dbReference type="Proteomes" id="UP000000305">
    <property type="component" value="Unassembled WGS sequence"/>
</dbReference>
<keyword evidence="1" id="KW-1133">Transmembrane helix</keyword>
<feature type="transmembrane region" description="Helical" evidence="1">
    <location>
        <begin position="22"/>
        <end position="44"/>
    </location>
</feature>
<protein>
    <submittedName>
        <fullName evidence="2">Uncharacterized protein</fullName>
    </submittedName>
</protein>
<gene>
    <name evidence="2" type="ORF">DAPPUDRAFT_326963</name>
</gene>
<dbReference type="AlphaFoldDB" id="E9H9A5"/>
<dbReference type="EMBL" id="GL732608">
    <property type="protein sequence ID" value="EFX71691.1"/>
    <property type="molecule type" value="Genomic_DNA"/>
</dbReference>
<organism evidence="2 3">
    <name type="scientific">Daphnia pulex</name>
    <name type="common">Water flea</name>
    <dbReference type="NCBI Taxonomy" id="6669"/>
    <lineage>
        <taxon>Eukaryota</taxon>
        <taxon>Metazoa</taxon>
        <taxon>Ecdysozoa</taxon>
        <taxon>Arthropoda</taxon>
        <taxon>Crustacea</taxon>
        <taxon>Branchiopoda</taxon>
        <taxon>Diplostraca</taxon>
        <taxon>Cladocera</taxon>
        <taxon>Anomopoda</taxon>
        <taxon>Daphniidae</taxon>
        <taxon>Daphnia</taxon>
    </lineage>
</organism>
<dbReference type="HOGENOM" id="CLU_1857270_0_0_1"/>
<dbReference type="Gene3D" id="1.25.10.10">
    <property type="entry name" value="Leucine-rich Repeat Variant"/>
    <property type="match status" value="1"/>
</dbReference>
<reference evidence="2 3" key="1">
    <citation type="journal article" date="2011" name="Science">
        <title>The ecoresponsive genome of Daphnia pulex.</title>
        <authorList>
            <person name="Colbourne J.K."/>
            <person name="Pfrender M.E."/>
            <person name="Gilbert D."/>
            <person name="Thomas W.K."/>
            <person name="Tucker A."/>
            <person name="Oakley T.H."/>
            <person name="Tokishita S."/>
            <person name="Aerts A."/>
            <person name="Arnold G.J."/>
            <person name="Basu M.K."/>
            <person name="Bauer D.J."/>
            <person name="Caceres C.E."/>
            <person name="Carmel L."/>
            <person name="Casola C."/>
            <person name="Choi J.H."/>
            <person name="Detter J.C."/>
            <person name="Dong Q."/>
            <person name="Dusheyko S."/>
            <person name="Eads B.D."/>
            <person name="Frohlich T."/>
            <person name="Geiler-Samerotte K.A."/>
            <person name="Gerlach D."/>
            <person name="Hatcher P."/>
            <person name="Jogdeo S."/>
            <person name="Krijgsveld J."/>
            <person name="Kriventseva E.V."/>
            <person name="Kultz D."/>
            <person name="Laforsch C."/>
            <person name="Lindquist E."/>
            <person name="Lopez J."/>
            <person name="Manak J.R."/>
            <person name="Muller J."/>
            <person name="Pangilinan J."/>
            <person name="Patwardhan R.P."/>
            <person name="Pitluck S."/>
            <person name="Pritham E.J."/>
            <person name="Rechtsteiner A."/>
            <person name="Rho M."/>
            <person name="Rogozin I.B."/>
            <person name="Sakarya O."/>
            <person name="Salamov A."/>
            <person name="Schaack S."/>
            <person name="Shapiro H."/>
            <person name="Shiga Y."/>
            <person name="Skalitzky C."/>
            <person name="Smith Z."/>
            <person name="Souvorov A."/>
            <person name="Sung W."/>
            <person name="Tang Z."/>
            <person name="Tsuchiya D."/>
            <person name="Tu H."/>
            <person name="Vos H."/>
            <person name="Wang M."/>
            <person name="Wolf Y.I."/>
            <person name="Yamagata H."/>
            <person name="Yamada T."/>
            <person name="Ye Y."/>
            <person name="Shaw J.R."/>
            <person name="Andrews J."/>
            <person name="Crease T.J."/>
            <person name="Tang H."/>
            <person name="Lucas S.M."/>
            <person name="Robertson H.M."/>
            <person name="Bork P."/>
            <person name="Koonin E.V."/>
            <person name="Zdobnov E.M."/>
            <person name="Grigoriev I.V."/>
            <person name="Lynch M."/>
            <person name="Boore J.L."/>
        </authorList>
    </citation>
    <scope>NUCLEOTIDE SEQUENCE [LARGE SCALE GENOMIC DNA]</scope>
</reference>
<evidence type="ECO:0000256" key="1">
    <source>
        <dbReference type="SAM" id="Phobius"/>
    </source>
</evidence>
<accession>E9H9A5</accession>
<evidence type="ECO:0000313" key="2">
    <source>
        <dbReference type="EMBL" id="EFX71691.1"/>
    </source>
</evidence>
<proteinExistence type="predicted"/>
<name>E9H9A5_DAPPU</name>
<dbReference type="InParanoid" id="E9H9A5"/>
<dbReference type="InterPro" id="IPR011989">
    <property type="entry name" value="ARM-like"/>
</dbReference>
<keyword evidence="1" id="KW-0472">Membrane</keyword>
<keyword evidence="1" id="KW-0812">Transmembrane</keyword>